<gene>
    <name evidence="9" type="ORF">ACFSCW_02770</name>
</gene>
<keyword evidence="7" id="KW-0472">Membrane</keyword>
<dbReference type="PROSITE" id="PS50059">
    <property type="entry name" value="FKBP_PPIASE"/>
    <property type="match status" value="1"/>
</dbReference>
<feature type="domain" description="PPIase FKBP-type" evidence="8">
    <location>
        <begin position="85"/>
        <end position="167"/>
    </location>
</feature>
<evidence type="ECO:0000313" key="10">
    <source>
        <dbReference type="Proteomes" id="UP001597115"/>
    </source>
</evidence>
<feature type="transmembrane region" description="Helical" evidence="7">
    <location>
        <begin position="20"/>
        <end position="44"/>
    </location>
</feature>
<evidence type="ECO:0000256" key="5">
    <source>
        <dbReference type="PROSITE-ProRule" id="PRU00277"/>
    </source>
</evidence>
<dbReference type="PANTHER" id="PTHR43811:SF19">
    <property type="entry name" value="39 KDA FK506-BINDING NUCLEAR PROTEIN"/>
    <property type="match status" value="1"/>
</dbReference>
<comment type="similarity">
    <text evidence="2 6">Belongs to the FKBP-type PPIase family.</text>
</comment>
<comment type="catalytic activity">
    <reaction evidence="1 5 6">
        <text>[protein]-peptidylproline (omega=180) = [protein]-peptidylproline (omega=0)</text>
        <dbReference type="Rhea" id="RHEA:16237"/>
        <dbReference type="Rhea" id="RHEA-COMP:10747"/>
        <dbReference type="Rhea" id="RHEA-COMP:10748"/>
        <dbReference type="ChEBI" id="CHEBI:83833"/>
        <dbReference type="ChEBI" id="CHEBI:83834"/>
        <dbReference type="EC" id="5.2.1.8"/>
    </reaction>
</comment>
<dbReference type="InterPro" id="IPR000774">
    <property type="entry name" value="PPIase_FKBP_N"/>
</dbReference>
<dbReference type="RefSeq" id="WP_380886655.1">
    <property type="nucleotide sequence ID" value="NZ_JBHUDY010000001.1"/>
</dbReference>
<keyword evidence="3 5" id="KW-0697">Rotamase</keyword>
<evidence type="ECO:0000256" key="1">
    <source>
        <dbReference type="ARBA" id="ARBA00000971"/>
    </source>
</evidence>
<dbReference type="Gene3D" id="3.10.50.40">
    <property type="match status" value="1"/>
</dbReference>
<evidence type="ECO:0000256" key="6">
    <source>
        <dbReference type="RuleBase" id="RU003915"/>
    </source>
</evidence>
<dbReference type="EMBL" id="JBHUDY010000001">
    <property type="protein sequence ID" value="MFD1610720.1"/>
    <property type="molecule type" value="Genomic_DNA"/>
</dbReference>
<proteinExistence type="inferred from homology"/>
<organism evidence="9 10">
    <name type="scientific">Sphingomonas tabacisoli</name>
    <dbReference type="NCBI Taxonomy" id="2249466"/>
    <lineage>
        <taxon>Bacteria</taxon>
        <taxon>Pseudomonadati</taxon>
        <taxon>Pseudomonadota</taxon>
        <taxon>Alphaproteobacteria</taxon>
        <taxon>Sphingomonadales</taxon>
        <taxon>Sphingomonadaceae</taxon>
        <taxon>Sphingomonas</taxon>
    </lineage>
</organism>
<keyword evidence="4 5" id="KW-0413">Isomerase</keyword>
<keyword evidence="7" id="KW-0812">Transmembrane</keyword>
<dbReference type="PANTHER" id="PTHR43811">
    <property type="entry name" value="FKBP-TYPE PEPTIDYL-PROLYL CIS-TRANS ISOMERASE FKPA"/>
    <property type="match status" value="1"/>
</dbReference>
<dbReference type="Proteomes" id="UP001597115">
    <property type="component" value="Unassembled WGS sequence"/>
</dbReference>
<keyword evidence="10" id="KW-1185">Reference proteome</keyword>
<reference evidence="10" key="1">
    <citation type="journal article" date="2019" name="Int. J. Syst. Evol. Microbiol.">
        <title>The Global Catalogue of Microorganisms (GCM) 10K type strain sequencing project: providing services to taxonomists for standard genome sequencing and annotation.</title>
        <authorList>
            <consortium name="The Broad Institute Genomics Platform"/>
            <consortium name="The Broad Institute Genome Sequencing Center for Infectious Disease"/>
            <person name="Wu L."/>
            <person name="Ma J."/>
        </authorList>
    </citation>
    <scope>NUCLEOTIDE SEQUENCE [LARGE SCALE GENOMIC DNA]</scope>
    <source>
        <strain evidence="10">CGMCC 1.16275</strain>
    </source>
</reference>
<evidence type="ECO:0000256" key="4">
    <source>
        <dbReference type="ARBA" id="ARBA00023235"/>
    </source>
</evidence>
<dbReference type="Pfam" id="PF00254">
    <property type="entry name" value="FKBP_C"/>
    <property type="match status" value="1"/>
</dbReference>
<protein>
    <recommendedName>
        <fullName evidence="6">Peptidyl-prolyl cis-trans isomerase</fullName>
        <ecNumber evidence="6">5.2.1.8</ecNumber>
    </recommendedName>
</protein>
<keyword evidence="7" id="KW-1133">Transmembrane helix</keyword>
<dbReference type="SUPFAM" id="SSF54534">
    <property type="entry name" value="FKBP-like"/>
    <property type="match status" value="1"/>
</dbReference>
<accession>A0ABW4HZE2</accession>
<dbReference type="InterPro" id="IPR001179">
    <property type="entry name" value="PPIase_FKBP_dom"/>
</dbReference>
<evidence type="ECO:0000256" key="7">
    <source>
        <dbReference type="SAM" id="Phobius"/>
    </source>
</evidence>
<dbReference type="GO" id="GO:0003755">
    <property type="term" value="F:peptidyl-prolyl cis-trans isomerase activity"/>
    <property type="evidence" value="ECO:0007669"/>
    <property type="project" value="UniProtKB-EC"/>
</dbReference>
<dbReference type="EC" id="5.2.1.8" evidence="6"/>
<comment type="caution">
    <text evidence="9">The sequence shown here is derived from an EMBL/GenBank/DDBJ whole genome shotgun (WGS) entry which is preliminary data.</text>
</comment>
<evidence type="ECO:0000256" key="2">
    <source>
        <dbReference type="ARBA" id="ARBA00006577"/>
    </source>
</evidence>
<evidence type="ECO:0000313" key="9">
    <source>
        <dbReference type="EMBL" id="MFD1610720.1"/>
    </source>
</evidence>
<dbReference type="InterPro" id="IPR046357">
    <property type="entry name" value="PPIase_dom_sf"/>
</dbReference>
<evidence type="ECO:0000259" key="8">
    <source>
        <dbReference type="PROSITE" id="PS50059"/>
    </source>
</evidence>
<name>A0ABW4HZE2_9SPHN</name>
<sequence length="195" mass="20744">MSSVTAVPIEPTSRRVLTMLWLGLAVIVAAAVALAWFGTSAAVAQTGTNDQFLAWNARQAGVQTTASGLQYKVLKAGEGGRPTDADVALIKYKGTLRDGTVFDQNDRAPLPVAQVVPGFSEGLKLMQKGGKYRLWIPPALGYGDRDTGGAIPPNSVLVFDVDLLEFIPMQVLQQMQMQQMMRGQQGGAPGMPGGR</sequence>
<evidence type="ECO:0000256" key="3">
    <source>
        <dbReference type="ARBA" id="ARBA00023110"/>
    </source>
</evidence>
<dbReference type="Pfam" id="PF01346">
    <property type="entry name" value="FKBP_N"/>
    <property type="match status" value="1"/>
</dbReference>